<evidence type="ECO:0000313" key="11">
    <source>
        <dbReference type="Proteomes" id="UP000734511"/>
    </source>
</evidence>
<dbReference type="RefSeq" id="WP_167983389.1">
    <property type="nucleotide sequence ID" value="NZ_JAATEJ010000009.1"/>
</dbReference>
<evidence type="ECO:0000256" key="5">
    <source>
        <dbReference type="ARBA" id="ARBA00022825"/>
    </source>
</evidence>
<feature type="domain" description="Peptidase S53" evidence="9">
    <location>
        <begin position="265"/>
        <end position="649"/>
    </location>
</feature>
<evidence type="ECO:0000256" key="3">
    <source>
        <dbReference type="ARBA" id="ARBA00022723"/>
    </source>
</evidence>
<evidence type="ECO:0000256" key="7">
    <source>
        <dbReference type="ARBA" id="ARBA00023145"/>
    </source>
</evidence>
<dbReference type="EMBL" id="JAATEJ010000009">
    <property type="protein sequence ID" value="NJP44524.1"/>
    <property type="molecule type" value="Genomic_DNA"/>
</dbReference>
<dbReference type="InterPro" id="IPR006311">
    <property type="entry name" value="TAT_signal"/>
</dbReference>
<dbReference type="InterPro" id="IPR015366">
    <property type="entry name" value="S53_propep"/>
</dbReference>
<accession>A0ABX0ZKZ7</accession>
<dbReference type="CDD" id="cd04056">
    <property type="entry name" value="Peptidases_S53"/>
    <property type="match status" value="1"/>
</dbReference>
<evidence type="ECO:0000259" key="9">
    <source>
        <dbReference type="PROSITE" id="PS51695"/>
    </source>
</evidence>
<evidence type="ECO:0000256" key="8">
    <source>
        <dbReference type="SAM" id="MobiDB-lite"/>
    </source>
</evidence>
<feature type="region of interest" description="Disordered" evidence="8">
    <location>
        <begin position="1"/>
        <end position="25"/>
    </location>
</feature>
<dbReference type="SUPFAM" id="SSF52743">
    <property type="entry name" value="Subtilisin-like"/>
    <property type="match status" value="1"/>
</dbReference>
<comment type="caution">
    <text evidence="10">The sequence shown here is derived from an EMBL/GenBank/DDBJ whole genome shotgun (WGS) entry which is preliminary data.</text>
</comment>
<name>A0ABX0ZKZ7_9ACTN</name>
<keyword evidence="5" id="KW-0720">Serine protease</keyword>
<keyword evidence="6" id="KW-0106">Calcium</keyword>
<proteinExistence type="predicted"/>
<evidence type="ECO:0000256" key="6">
    <source>
        <dbReference type="ARBA" id="ARBA00022837"/>
    </source>
</evidence>
<dbReference type="CDD" id="cd11377">
    <property type="entry name" value="Pro-peptidase_S53"/>
    <property type="match status" value="1"/>
</dbReference>
<dbReference type="PROSITE" id="PS51318">
    <property type="entry name" value="TAT"/>
    <property type="match status" value="1"/>
</dbReference>
<organism evidence="10 11">
    <name type="scientific">Actinacidiphila epipremni</name>
    <dbReference type="NCBI Taxonomy" id="2053013"/>
    <lineage>
        <taxon>Bacteria</taxon>
        <taxon>Bacillati</taxon>
        <taxon>Actinomycetota</taxon>
        <taxon>Actinomycetes</taxon>
        <taxon>Kitasatosporales</taxon>
        <taxon>Streptomycetaceae</taxon>
        <taxon>Actinacidiphila</taxon>
    </lineage>
</organism>
<evidence type="ECO:0000313" key="10">
    <source>
        <dbReference type="EMBL" id="NJP44524.1"/>
    </source>
</evidence>
<keyword evidence="7" id="KW-0865">Zymogen</keyword>
<dbReference type="Pfam" id="PF09286">
    <property type="entry name" value="Pro-kuma_activ"/>
    <property type="match status" value="1"/>
</dbReference>
<gene>
    <name evidence="10" type="ORF">HCN08_14135</name>
</gene>
<reference evidence="10 11" key="1">
    <citation type="submission" date="2020-03" db="EMBL/GenBank/DDBJ databases">
        <title>WGS of actinomycetes isolated from Thailand.</title>
        <authorList>
            <person name="Thawai C."/>
        </authorList>
    </citation>
    <scope>NUCLEOTIDE SEQUENCE [LARGE SCALE GENOMIC DNA]</scope>
    <source>
        <strain evidence="10 11">PRB2-1</strain>
    </source>
</reference>
<keyword evidence="3" id="KW-0479">Metal-binding</keyword>
<keyword evidence="2" id="KW-0645">Protease</keyword>
<dbReference type="Proteomes" id="UP000734511">
    <property type="component" value="Unassembled WGS sequence"/>
</dbReference>
<keyword evidence="11" id="KW-1185">Reference proteome</keyword>
<dbReference type="Gene3D" id="3.40.50.200">
    <property type="entry name" value="Peptidase S8/S53 domain"/>
    <property type="match status" value="1"/>
</dbReference>
<keyword evidence="4" id="KW-0378">Hydrolase</keyword>
<evidence type="ECO:0000256" key="2">
    <source>
        <dbReference type="ARBA" id="ARBA00022670"/>
    </source>
</evidence>
<evidence type="ECO:0000256" key="1">
    <source>
        <dbReference type="ARBA" id="ARBA00001913"/>
    </source>
</evidence>
<dbReference type="SMART" id="SM00944">
    <property type="entry name" value="Pro-kuma_activ"/>
    <property type="match status" value="1"/>
</dbReference>
<sequence>MGISARDTASRAEGPAASAPSRRRRALPGGVVAATALAMVAAIAPQAMADTATTPAPQRIGGAPVLPHGAVRTAAPAAGTALDLSVVLSPRDPAALTKFIADVSTPGSPLYHQYLKTGQFRSAFGATDATVAKVRAALKAKGLTAGALGSDGLTLPVHTTVGAAGKAFDTGFTGFRDPQGRAGISNTEAPEVRGDVAGAITAVTGLTTTAAVHSHLSAVTKKSFAAAPQAAGTAVAPHINGTTPALCSGIKNGVASIGWNDTQQYWSPRSLAGAYGMADQPNVGSGVTVGIFELESFSAKDIAAYQSCYGTHVAVSTVKVDGGAKVPANADLGIGAESALDIEDLIGLVPQASLVVYQGPDITDAHGNPGNVTYQNILDVYQKMVTDNRARVLSTSWGGCEQDTPPSFMAAENVIFQQAAAQGQTVTAASGDFGSSDCIADGTTSSGSQAVDDPASQPYVLGVGGTTMTGSGGSYQSTWNNYPSVRATGGGVSTYVTTDAASGFQAAANGPGYQNLCAAPAGEKCRQVPDVAALADPETGYLLAYGQESDGAQDWTIFGGTSGASPTWAALIAQADQDLTCAADGSVGWTHPALYQLPSTAFRDITTGDNEVPNSNGPTPGYNAGTGYDLTTGLGTPKARSIIPALCKAVPSSAAGTFTSVNPARILDTRAHIGVSTTTPVKANSAVTVQVTGVGGVNPPAGTTVTSVVLNTTAVAPTTAGHLIAYPDGSTMPVSSNLNWVAGQTVPNLVTLPVGADGKVKLYNASGGTVHFVADVFGYYSTSTAGDTYHPVGPNRILDTRAHIGVPTTTPVQAYGTLPVQIAGAGGVPATGASAVVLNVTVTAPTASGHLTAYPDGTPQPTSSNLNWVKGETRPNQVVVPIGADGKIDLYNFGSTSHFVADVSGYYSADATGASFHSAGPSRLLDTRYGIGAPKAAPLTSAADLALNLNDGNVLANATAVVLNVTVTNGTNTSVLTVWPDGRARPSASSLNWTKNATVANLVTVPVIDGKVDFHVNYGSTAVIADVFGYFTN</sequence>
<comment type="cofactor">
    <cofactor evidence="1">
        <name>Ca(2+)</name>
        <dbReference type="ChEBI" id="CHEBI:29108"/>
    </cofactor>
</comment>
<dbReference type="PANTHER" id="PTHR14218:SF15">
    <property type="entry name" value="TRIPEPTIDYL-PEPTIDASE 1"/>
    <property type="match status" value="1"/>
</dbReference>
<dbReference type="InterPro" id="IPR050819">
    <property type="entry name" value="Tripeptidyl-peptidase_I"/>
</dbReference>
<dbReference type="InterPro" id="IPR036852">
    <property type="entry name" value="Peptidase_S8/S53_dom_sf"/>
</dbReference>
<dbReference type="PROSITE" id="PS51695">
    <property type="entry name" value="SEDOLISIN"/>
    <property type="match status" value="1"/>
</dbReference>
<protein>
    <submittedName>
        <fullName evidence="10">S8/S53 family peptidase</fullName>
    </submittedName>
</protein>
<dbReference type="SUPFAM" id="SSF54897">
    <property type="entry name" value="Protease propeptides/inhibitors"/>
    <property type="match status" value="1"/>
</dbReference>
<dbReference type="InterPro" id="IPR030400">
    <property type="entry name" value="Sedolisin_dom"/>
</dbReference>
<dbReference type="PANTHER" id="PTHR14218">
    <property type="entry name" value="PROTEASE S8 TRIPEPTIDYL PEPTIDASE I CLN2"/>
    <property type="match status" value="1"/>
</dbReference>
<feature type="compositionally biased region" description="Low complexity" evidence="8">
    <location>
        <begin position="11"/>
        <end position="20"/>
    </location>
</feature>
<evidence type="ECO:0000256" key="4">
    <source>
        <dbReference type="ARBA" id="ARBA00022801"/>
    </source>
</evidence>